<dbReference type="EMBL" id="CAJNRE010018071">
    <property type="protein sequence ID" value="CAF2161158.1"/>
    <property type="molecule type" value="Genomic_DNA"/>
</dbReference>
<protein>
    <recommendedName>
        <fullName evidence="7">Antitoxin VbhA domain-containing protein</fullName>
    </recommendedName>
</protein>
<comment type="caution">
    <text evidence="2">The sequence shown here is derived from an EMBL/GenBank/DDBJ whole genome shotgun (WGS) entry which is preliminary data.</text>
</comment>
<name>A0A816GI66_9BILA</name>
<dbReference type="Proteomes" id="UP000663855">
    <property type="component" value="Unassembled WGS sequence"/>
</dbReference>
<evidence type="ECO:0000313" key="6">
    <source>
        <dbReference type="Proteomes" id="UP000663834"/>
    </source>
</evidence>
<dbReference type="EMBL" id="CAJNOV010005496">
    <property type="protein sequence ID" value="CAF1212519.1"/>
    <property type="molecule type" value="Genomic_DNA"/>
</dbReference>
<dbReference type="EMBL" id="CAJNRF010003021">
    <property type="protein sequence ID" value="CAF2046637.1"/>
    <property type="molecule type" value="Genomic_DNA"/>
</dbReference>
<sequence>MAGEFPLTQSRNEIMVKALQHHTMFGELTLKTHDALKNYSNGIMTHEQLLEKLKKINGEYLQQIDQI</sequence>
<proteinExistence type="predicted"/>
<reference evidence="2" key="1">
    <citation type="submission" date="2021-02" db="EMBL/GenBank/DDBJ databases">
        <authorList>
            <person name="Nowell W R."/>
        </authorList>
    </citation>
    <scope>NUCLEOTIDE SEQUENCE</scope>
</reference>
<evidence type="ECO:0000313" key="4">
    <source>
        <dbReference type="EMBL" id="CAF2132664.1"/>
    </source>
</evidence>
<dbReference type="AlphaFoldDB" id="A0A816GI66"/>
<dbReference type="OrthoDB" id="10273775at2759"/>
<dbReference type="EMBL" id="CAJNRG010011451">
    <property type="protein sequence ID" value="CAF2132664.1"/>
    <property type="molecule type" value="Genomic_DNA"/>
</dbReference>
<accession>A0A816GI66</accession>
<evidence type="ECO:0008006" key="7">
    <source>
        <dbReference type="Google" id="ProtNLM"/>
    </source>
</evidence>
<evidence type="ECO:0000313" key="3">
    <source>
        <dbReference type="EMBL" id="CAF2046637.1"/>
    </source>
</evidence>
<evidence type="ECO:0000313" key="1">
    <source>
        <dbReference type="EMBL" id="CAF1212519.1"/>
    </source>
</evidence>
<dbReference type="EMBL" id="CAJNOW010019767">
    <property type="protein sequence ID" value="CAF1674987.1"/>
    <property type="molecule type" value="Genomic_DNA"/>
</dbReference>
<gene>
    <name evidence="1" type="ORF">CJN711_LOCUS12589</name>
    <name evidence="2" type="ORF">KQP761_LOCUS35155</name>
    <name evidence="5" type="ORF">MBJ925_LOCUS33089</name>
    <name evidence="3" type="ORF">WKI299_LOCUS9373</name>
    <name evidence="4" type="ORF">XDN619_LOCUS25038</name>
</gene>
<dbReference type="Proteomes" id="UP000663824">
    <property type="component" value="Unassembled WGS sequence"/>
</dbReference>
<organism evidence="2 6">
    <name type="scientific">Rotaria magnacalcarata</name>
    <dbReference type="NCBI Taxonomy" id="392030"/>
    <lineage>
        <taxon>Eukaryota</taxon>
        <taxon>Metazoa</taxon>
        <taxon>Spiralia</taxon>
        <taxon>Gnathifera</taxon>
        <taxon>Rotifera</taxon>
        <taxon>Eurotatoria</taxon>
        <taxon>Bdelloidea</taxon>
        <taxon>Philodinida</taxon>
        <taxon>Philodinidae</taxon>
        <taxon>Rotaria</taxon>
    </lineage>
</organism>
<dbReference type="Proteomes" id="UP000663856">
    <property type="component" value="Unassembled WGS sequence"/>
</dbReference>
<dbReference type="Proteomes" id="UP000663887">
    <property type="component" value="Unassembled WGS sequence"/>
</dbReference>
<dbReference type="Proteomes" id="UP000663834">
    <property type="component" value="Unassembled WGS sequence"/>
</dbReference>
<evidence type="ECO:0000313" key="2">
    <source>
        <dbReference type="EMBL" id="CAF1674987.1"/>
    </source>
</evidence>
<evidence type="ECO:0000313" key="5">
    <source>
        <dbReference type="EMBL" id="CAF2161158.1"/>
    </source>
</evidence>